<protein>
    <submittedName>
        <fullName evidence="3">Uncharacterized protein</fullName>
    </submittedName>
</protein>
<keyword evidence="5" id="KW-1185">Reference proteome</keyword>
<feature type="chain" id="PRO_5044550718" evidence="1">
    <location>
        <begin position="20"/>
        <end position="147"/>
    </location>
</feature>
<keyword evidence="1" id="KW-0732">Signal</keyword>
<dbReference type="GeneID" id="78074709"/>
<evidence type="ECO:0000313" key="3">
    <source>
        <dbReference type="EMBL" id="OAN00167.1"/>
    </source>
</evidence>
<evidence type="ECO:0000313" key="2">
    <source>
        <dbReference type="EMBL" id="MDC5738488.1"/>
    </source>
</evidence>
<accession>A0A178JFH1</accession>
<dbReference type="EMBL" id="LUAX01000001">
    <property type="protein sequence ID" value="OAN00167.1"/>
    <property type="molecule type" value="Genomic_DNA"/>
</dbReference>
<dbReference type="AlphaFoldDB" id="A0A178JFH1"/>
<reference evidence="3 4" key="1">
    <citation type="submission" date="2016-03" db="EMBL/GenBank/DDBJ databases">
        <title>Draft genome sequence of the Vibrio tubiashii subs. europaeus.</title>
        <authorList>
            <person name="Spinard E."/>
            <person name="Dubert J."/>
            <person name="Nelson D.R."/>
            <person name="Barja J.L."/>
        </authorList>
    </citation>
    <scope>NUCLEOTIDE SEQUENCE [LARGE SCALE GENOMIC DNA]</scope>
    <source>
        <strain evidence="4">PP-638</strain>
        <strain evidence="3">PP2-638</strain>
    </source>
</reference>
<dbReference type="RefSeq" id="WP_069666114.1">
    <property type="nucleotide sequence ID" value="NZ_JAPFIM010000017.1"/>
</dbReference>
<evidence type="ECO:0000313" key="4">
    <source>
        <dbReference type="Proteomes" id="UP000094761"/>
    </source>
</evidence>
<dbReference type="Proteomes" id="UP000094761">
    <property type="component" value="Unassembled WGS sequence"/>
</dbReference>
<name>A0A178JFH1_9VIBR</name>
<reference evidence="2" key="2">
    <citation type="submission" date="2022-11" db="EMBL/GenBank/DDBJ databases">
        <title>Role of the vibriolysin VemA secreted by the emergent pathogen Vibrio europaeus in the colonization of Manila clam mucus.</title>
        <authorList>
            <person name="Martinez C."/>
            <person name="Rodriguez S."/>
            <person name="Vences A."/>
            <person name="Barja J.L."/>
            <person name="Toranzo A.E."/>
            <person name="Dubert J."/>
        </authorList>
    </citation>
    <scope>NUCLEOTIDE SEQUENCE</scope>
    <source>
        <strain evidence="2">3454</strain>
    </source>
</reference>
<evidence type="ECO:0000256" key="1">
    <source>
        <dbReference type="SAM" id="SignalP"/>
    </source>
</evidence>
<proteinExistence type="predicted"/>
<feature type="signal peptide" evidence="1">
    <location>
        <begin position="1"/>
        <end position="19"/>
    </location>
</feature>
<organism evidence="3 4">
    <name type="scientific">Vibrio europaeus</name>
    <dbReference type="NCBI Taxonomy" id="300876"/>
    <lineage>
        <taxon>Bacteria</taxon>
        <taxon>Pseudomonadati</taxon>
        <taxon>Pseudomonadota</taxon>
        <taxon>Gammaproteobacteria</taxon>
        <taxon>Vibrionales</taxon>
        <taxon>Vibrionaceae</taxon>
        <taxon>Vibrio</taxon>
        <taxon>Vibrio oreintalis group</taxon>
    </lineage>
</organism>
<comment type="caution">
    <text evidence="3">The sequence shown here is derived from an EMBL/GenBank/DDBJ whole genome shotgun (WGS) entry which is preliminary data.</text>
</comment>
<gene>
    <name evidence="3" type="ORF">AZ468_03310</name>
    <name evidence="2" type="ORF">OPW20_00315</name>
</gene>
<evidence type="ECO:0000313" key="5">
    <source>
        <dbReference type="Proteomes" id="UP001150001"/>
    </source>
</evidence>
<sequence length="147" mass="16192">MKKLMVLIALSTLATAANAAWTTRNVTDEFSGKAVYTGVAGNPQRPVGMLLCLNGNVALGLHARDYLANKSNVRMDWRVGEHTDWITGLGNGKMFISYTPPKSLIDNMKAGNELVIKFWNYNGDSHVRKFNLTGFTKTYNSVKSTCS</sequence>
<dbReference type="EMBL" id="JAPFIT010000003">
    <property type="protein sequence ID" value="MDC5738488.1"/>
    <property type="molecule type" value="Genomic_DNA"/>
</dbReference>
<dbReference type="Proteomes" id="UP001150001">
    <property type="component" value="Unassembled WGS sequence"/>
</dbReference>